<dbReference type="PANTHER" id="PTHR35495:SF1">
    <property type="entry name" value="OS06G0679600 PROTEIN"/>
    <property type="match status" value="1"/>
</dbReference>
<sequence>MDRRIRRSSSKAESSYLRYLKPGALAQLRDSRINAKTHRLDSKDRWFALLFREDLRRTTMPPEEEACGRQVCVLSEL</sequence>
<gene>
    <name evidence="1" type="ORF">ILEXP_LOCUS52899</name>
</gene>
<evidence type="ECO:0000313" key="1">
    <source>
        <dbReference type="EMBL" id="CAK9182679.1"/>
    </source>
</evidence>
<reference evidence="1 2" key="1">
    <citation type="submission" date="2024-02" db="EMBL/GenBank/DDBJ databases">
        <authorList>
            <person name="Vignale AGUSTIN F."/>
            <person name="Sosa J E."/>
            <person name="Modenutti C."/>
        </authorList>
    </citation>
    <scope>NUCLEOTIDE SEQUENCE [LARGE SCALE GENOMIC DNA]</scope>
</reference>
<comment type="caution">
    <text evidence="1">The sequence shown here is derived from an EMBL/GenBank/DDBJ whole genome shotgun (WGS) entry which is preliminary data.</text>
</comment>
<protein>
    <submittedName>
        <fullName evidence="1">Uncharacterized protein</fullName>
    </submittedName>
</protein>
<dbReference type="PANTHER" id="PTHR35495">
    <property type="entry name" value="OS06G0679600 PROTEIN"/>
    <property type="match status" value="1"/>
</dbReference>
<evidence type="ECO:0000313" key="2">
    <source>
        <dbReference type="Proteomes" id="UP001642360"/>
    </source>
</evidence>
<organism evidence="1 2">
    <name type="scientific">Ilex paraguariensis</name>
    <name type="common">yerba mate</name>
    <dbReference type="NCBI Taxonomy" id="185542"/>
    <lineage>
        <taxon>Eukaryota</taxon>
        <taxon>Viridiplantae</taxon>
        <taxon>Streptophyta</taxon>
        <taxon>Embryophyta</taxon>
        <taxon>Tracheophyta</taxon>
        <taxon>Spermatophyta</taxon>
        <taxon>Magnoliopsida</taxon>
        <taxon>eudicotyledons</taxon>
        <taxon>Gunneridae</taxon>
        <taxon>Pentapetalae</taxon>
        <taxon>asterids</taxon>
        <taxon>campanulids</taxon>
        <taxon>Aquifoliales</taxon>
        <taxon>Aquifoliaceae</taxon>
        <taxon>Ilex</taxon>
    </lineage>
</organism>
<name>A0ABC8UNX0_9AQUA</name>
<proteinExistence type="predicted"/>
<dbReference type="EMBL" id="CAUOFW020008403">
    <property type="protein sequence ID" value="CAK9182679.1"/>
    <property type="molecule type" value="Genomic_DNA"/>
</dbReference>
<dbReference type="AlphaFoldDB" id="A0ABC8UNX0"/>
<keyword evidence="2" id="KW-1185">Reference proteome</keyword>
<accession>A0ABC8UNX0</accession>
<dbReference type="Proteomes" id="UP001642360">
    <property type="component" value="Unassembled WGS sequence"/>
</dbReference>